<feature type="compositionally biased region" description="Polar residues" evidence="1">
    <location>
        <begin position="46"/>
        <end position="57"/>
    </location>
</feature>
<dbReference type="RefSeq" id="XP_038071207.1">
    <property type="nucleotide sequence ID" value="XM_038215279.1"/>
</dbReference>
<feature type="compositionally biased region" description="Low complexity" evidence="1">
    <location>
        <begin position="187"/>
        <end position="205"/>
    </location>
</feature>
<keyword evidence="3" id="KW-1185">Reference proteome</keyword>
<feature type="region of interest" description="Disordered" evidence="1">
    <location>
        <begin position="183"/>
        <end position="269"/>
    </location>
</feature>
<evidence type="ECO:0000313" key="2">
    <source>
        <dbReference type="EnsemblMetazoa" id="XP_038071207.1"/>
    </source>
</evidence>
<dbReference type="Proteomes" id="UP000887568">
    <property type="component" value="Unplaced"/>
</dbReference>
<organism evidence="2 3">
    <name type="scientific">Patiria miniata</name>
    <name type="common">Bat star</name>
    <name type="synonym">Asterina miniata</name>
    <dbReference type="NCBI Taxonomy" id="46514"/>
    <lineage>
        <taxon>Eukaryota</taxon>
        <taxon>Metazoa</taxon>
        <taxon>Echinodermata</taxon>
        <taxon>Eleutherozoa</taxon>
        <taxon>Asterozoa</taxon>
        <taxon>Asteroidea</taxon>
        <taxon>Valvatacea</taxon>
        <taxon>Valvatida</taxon>
        <taxon>Asterinidae</taxon>
        <taxon>Patiria</taxon>
    </lineage>
</organism>
<feature type="compositionally biased region" description="Low complexity" evidence="1">
    <location>
        <begin position="1"/>
        <end position="10"/>
    </location>
</feature>
<protein>
    <submittedName>
        <fullName evidence="2">Uncharacterized protein</fullName>
    </submittedName>
</protein>
<sequence length="350" mass="37554">MSTSSSYSMETSKERQEAAAGSALPPVPPHAAADCSTRAEDHDSGSESQPTTSTSCDVGQKRRCLQNLKRKRPCPVCETENGMAARACSECGEDLKKPKLPLRKENFKTKLSTTALKAHVESRTNQLWGTHNTHCVTLYYSQNQVRDHVTIHATPGVGEAAVEAAGMDLINLWSKHVVRALSKEGVPSSKETTSTSSFSSAPSSTEAKEGVPSSKETTSTSSFSSAPSSTEAKEGVPSSKETTSTSSFSSAPSSTEEHHSSTSGANHPTTGAVKWYRLYNRDDAHVGNGHKQENMTTIHCHPVPPGCRVFEVVGLTGKTPVPLIHPFNGEHFMQKGSFIAWPLTLTKGQN</sequence>
<feature type="region of interest" description="Disordered" evidence="1">
    <location>
        <begin position="1"/>
        <end position="57"/>
    </location>
</feature>
<name>A0A914B6X1_PATMI</name>
<dbReference type="EnsemblMetazoa" id="XM_038215279.1">
    <property type="protein sequence ID" value="XP_038071207.1"/>
    <property type="gene ID" value="LOC119740076"/>
</dbReference>
<evidence type="ECO:0000313" key="3">
    <source>
        <dbReference type="Proteomes" id="UP000887568"/>
    </source>
</evidence>
<reference evidence="2" key="1">
    <citation type="submission" date="2022-11" db="UniProtKB">
        <authorList>
            <consortium name="EnsemblMetazoa"/>
        </authorList>
    </citation>
    <scope>IDENTIFICATION</scope>
</reference>
<proteinExistence type="predicted"/>
<feature type="compositionally biased region" description="Low complexity" evidence="1">
    <location>
        <begin position="238"/>
        <end position="254"/>
    </location>
</feature>
<dbReference type="GeneID" id="119740076"/>
<feature type="compositionally biased region" description="Low complexity" evidence="1">
    <location>
        <begin position="212"/>
        <end position="230"/>
    </location>
</feature>
<dbReference type="AlphaFoldDB" id="A0A914B6X1"/>
<accession>A0A914B6X1</accession>
<evidence type="ECO:0000256" key="1">
    <source>
        <dbReference type="SAM" id="MobiDB-lite"/>
    </source>
</evidence>